<dbReference type="AlphaFoldDB" id="A0A564TWX8"/>
<reference evidence="1 2" key="1">
    <citation type="submission" date="2019-07" db="EMBL/GenBank/DDBJ databases">
        <authorList>
            <person name="Hibberd C M."/>
            <person name="Gehrig L. J."/>
            <person name="Chang H.-W."/>
            <person name="Venkatesh S."/>
        </authorList>
    </citation>
    <scope>NUCLEOTIDE SEQUENCE [LARGE SCALE GENOMIC DNA]</scope>
    <source>
        <strain evidence="1">Streptococcus_constellatus_SS_Bg39</strain>
    </source>
</reference>
<evidence type="ECO:0000313" key="2">
    <source>
        <dbReference type="Proteomes" id="UP000385544"/>
    </source>
</evidence>
<dbReference type="RefSeq" id="WP_186289954.1">
    <property type="nucleotide sequence ID" value="NZ_CABHMZ010000029.1"/>
</dbReference>
<protein>
    <submittedName>
        <fullName evidence="1">Uncharacterized protein</fullName>
    </submittedName>
</protein>
<dbReference type="Proteomes" id="UP000385544">
    <property type="component" value="Unassembled WGS sequence"/>
</dbReference>
<evidence type="ECO:0000313" key="1">
    <source>
        <dbReference type="EMBL" id="VUX11734.1"/>
    </source>
</evidence>
<sequence length="49" mass="5734">MKDIKDLNVVLVSCENKERLLDTVFQFTFYTRKQATGVTEVRQGELIKQ</sequence>
<accession>A0A564TWX8</accession>
<dbReference type="EMBL" id="CABHMZ010000029">
    <property type="protein sequence ID" value="VUX11734.1"/>
    <property type="molecule type" value="Genomic_DNA"/>
</dbReference>
<name>A0A564TWX8_STRCV</name>
<organism evidence="1 2">
    <name type="scientific">Streptococcus constellatus</name>
    <dbReference type="NCBI Taxonomy" id="76860"/>
    <lineage>
        <taxon>Bacteria</taxon>
        <taxon>Bacillati</taxon>
        <taxon>Bacillota</taxon>
        <taxon>Bacilli</taxon>
        <taxon>Lactobacillales</taxon>
        <taxon>Streptococcaceae</taxon>
        <taxon>Streptococcus</taxon>
        <taxon>Streptococcus anginosus group</taxon>
    </lineage>
</organism>
<gene>
    <name evidence="1" type="ORF">SCSS39_02043</name>
</gene>
<proteinExistence type="predicted"/>